<keyword evidence="1" id="KW-0472">Membrane</keyword>
<dbReference type="EMBL" id="MWML01000174">
    <property type="protein sequence ID" value="TCG05360.1"/>
    <property type="molecule type" value="Genomic_DNA"/>
</dbReference>
<keyword evidence="3" id="KW-1185">Reference proteome</keyword>
<dbReference type="Proteomes" id="UP000294200">
    <property type="component" value="Unassembled WGS sequence"/>
</dbReference>
<name>A0A4R0XCE0_9BURK</name>
<feature type="transmembrane region" description="Helical" evidence="1">
    <location>
        <begin position="12"/>
        <end position="27"/>
    </location>
</feature>
<feature type="transmembrane region" description="Helical" evidence="1">
    <location>
        <begin position="127"/>
        <end position="148"/>
    </location>
</feature>
<keyword evidence="1" id="KW-1133">Transmembrane helix</keyword>
<evidence type="ECO:0000313" key="3">
    <source>
        <dbReference type="Proteomes" id="UP000294200"/>
    </source>
</evidence>
<accession>A0A4R0XCE0</accession>
<keyword evidence="1" id="KW-0812">Transmembrane</keyword>
<comment type="caution">
    <text evidence="2">The sequence shown here is derived from an EMBL/GenBank/DDBJ whole genome shotgun (WGS) entry which is preliminary data.</text>
</comment>
<protein>
    <submittedName>
        <fullName evidence="2">Uncharacterized protein</fullName>
    </submittedName>
</protein>
<dbReference type="AlphaFoldDB" id="A0A4R0XCE0"/>
<proteinExistence type="predicted"/>
<organism evidence="2 3">
    <name type="scientific">Paraburkholderia steynii</name>
    <dbReference type="NCBI Taxonomy" id="1245441"/>
    <lineage>
        <taxon>Bacteria</taxon>
        <taxon>Pseudomonadati</taxon>
        <taxon>Pseudomonadota</taxon>
        <taxon>Betaproteobacteria</taxon>
        <taxon>Burkholderiales</taxon>
        <taxon>Burkholderiaceae</taxon>
        <taxon>Paraburkholderia</taxon>
    </lineage>
</organism>
<gene>
    <name evidence="2" type="ORF">BZM27_34275</name>
</gene>
<evidence type="ECO:0000256" key="1">
    <source>
        <dbReference type="SAM" id="Phobius"/>
    </source>
</evidence>
<feature type="transmembrane region" description="Helical" evidence="1">
    <location>
        <begin position="104"/>
        <end position="121"/>
    </location>
</feature>
<reference evidence="2 3" key="1">
    <citation type="submission" date="2017-02" db="EMBL/GenBank/DDBJ databases">
        <title>Paraburkholderia sophoroidis sp. nov. and Paraburkholderia steynii sp. nov. rhizobial symbionts of the fynbos legume Hypocalyptus sophoroides.</title>
        <authorList>
            <person name="Steenkamp E.T."/>
            <person name="Beukes C.W."/>
            <person name="Van Zyl E."/>
            <person name="Avontuur J."/>
            <person name="Chan W.Y."/>
            <person name="Hassen A."/>
            <person name="Palmer M."/>
            <person name="Mthombeni L."/>
            <person name="Phalane F."/>
            <person name="Sereme K."/>
            <person name="Venter S.N."/>
        </authorList>
    </citation>
    <scope>NUCLEOTIDE SEQUENCE [LARGE SCALE GENOMIC DNA]</scope>
    <source>
        <strain evidence="2 3">HC1.1ba</strain>
    </source>
</reference>
<sequence>MSTLLGDYNRLLAIAIWVFFASGLLMLKPPGRGVAYLGPGRTRVRFPSWRAAFGRRLALVVYPIHSFWPMAEVDLMAASRPGAMEELTGAAMQLARSLRFARPLLLAITCVVVFLIPVWVLTRGADLIFLTMAALSYGMYAAGLVILLRTGPYEDRSRLREHWKTLLEPLLCLPYGAHVCRRLSERYRLTVSLVDVLRSDMELSISDLQHLSSHIKEFRDVSEATADLKFLDELKVLIDERLAGHSQ</sequence>
<evidence type="ECO:0000313" key="2">
    <source>
        <dbReference type="EMBL" id="TCG05360.1"/>
    </source>
</evidence>